<dbReference type="PANTHER" id="PTHR47967">
    <property type="entry name" value="OS07G0603500 PROTEIN-RELATED"/>
    <property type="match status" value="1"/>
</dbReference>
<keyword evidence="5" id="KW-1185">Reference proteome</keyword>
<feature type="domain" description="Xylanase inhibitor C-terminal" evidence="3">
    <location>
        <begin position="4"/>
        <end position="117"/>
    </location>
</feature>
<dbReference type="Proteomes" id="UP001279734">
    <property type="component" value="Unassembled WGS sequence"/>
</dbReference>
<dbReference type="PANTHER" id="PTHR47967:SF39">
    <property type="entry name" value="ASPARTYL PROTEASE FAMILY PROTEIN, PUTATIVE-RELATED"/>
    <property type="match status" value="1"/>
</dbReference>
<keyword evidence="2" id="KW-0378">Hydrolase</keyword>
<comment type="caution">
    <text evidence="4">The sequence shown here is derived from an EMBL/GenBank/DDBJ whole genome shotgun (WGS) entry which is preliminary data.</text>
</comment>
<name>A0AAD3T4Z9_NEPGR</name>
<evidence type="ECO:0000259" key="3">
    <source>
        <dbReference type="Pfam" id="PF14541"/>
    </source>
</evidence>
<dbReference type="InterPro" id="IPR032799">
    <property type="entry name" value="TAXi_C"/>
</dbReference>
<gene>
    <name evidence="4" type="ORF">Nepgr_024534</name>
</gene>
<dbReference type="GO" id="GO:0008233">
    <property type="term" value="F:peptidase activity"/>
    <property type="evidence" value="ECO:0007669"/>
    <property type="project" value="UniProtKB-KW"/>
</dbReference>
<sequence length="119" mass="13577">MAYYFVTSEGFRIGKNLLPFNASNHKSSKGNMFIDCGVPPKILLQDLYNRIEMEVVTATSREPKQELRPQIFPKGTKCVCALNVTAHFMDGANLKLMPMNFFINVKDYIYCLAMTNTNR</sequence>
<evidence type="ECO:0000313" key="5">
    <source>
        <dbReference type="Proteomes" id="UP001279734"/>
    </source>
</evidence>
<dbReference type="InterPro" id="IPR051708">
    <property type="entry name" value="Plant_Aspart_Prot_A1"/>
</dbReference>
<dbReference type="Pfam" id="PF14541">
    <property type="entry name" value="TAXi_C"/>
    <property type="match status" value="1"/>
</dbReference>
<evidence type="ECO:0000256" key="1">
    <source>
        <dbReference type="ARBA" id="ARBA00022670"/>
    </source>
</evidence>
<evidence type="ECO:0000256" key="2">
    <source>
        <dbReference type="ARBA" id="ARBA00022801"/>
    </source>
</evidence>
<dbReference type="GO" id="GO:0006508">
    <property type="term" value="P:proteolysis"/>
    <property type="evidence" value="ECO:0007669"/>
    <property type="project" value="UniProtKB-KW"/>
</dbReference>
<dbReference type="AlphaFoldDB" id="A0AAD3T4Z9"/>
<keyword evidence="1" id="KW-0645">Protease</keyword>
<dbReference type="SUPFAM" id="SSF50630">
    <property type="entry name" value="Acid proteases"/>
    <property type="match status" value="1"/>
</dbReference>
<reference evidence="4" key="1">
    <citation type="submission" date="2023-05" db="EMBL/GenBank/DDBJ databases">
        <title>Nepenthes gracilis genome sequencing.</title>
        <authorList>
            <person name="Fukushima K."/>
        </authorList>
    </citation>
    <scope>NUCLEOTIDE SEQUENCE</scope>
    <source>
        <strain evidence="4">SING2019-196</strain>
    </source>
</reference>
<proteinExistence type="predicted"/>
<dbReference type="EMBL" id="BSYO01000025">
    <property type="protein sequence ID" value="GMH22691.1"/>
    <property type="molecule type" value="Genomic_DNA"/>
</dbReference>
<organism evidence="4 5">
    <name type="scientific">Nepenthes gracilis</name>
    <name type="common">Slender pitcher plant</name>
    <dbReference type="NCBI Taxonomy" id="150966"/>
    <lineage>
        <taxon>Eukaryota</taxon>
        <taxon>Viridiplantae</taxon>
        <taxon>Streptophyta</taxon>
        <taxon>Embryophyta</taxon>
        <taxon>Tracheophyta</taxon>
        <taxon>Spermatophyta</taxon>
        <taxon>Magnoliopsida</taxon>
        <taxon>eudicotyledons</taxon>
        <taxon>Gunneridae</taxon>
        <taxon>Pentapetalae</taxon>
        <taxon>Caryophyllales</taxon>
        <taxon>Nepenthaceae</taxon>
        <taxon>Nepenthes</taxon>
    </lineage>
</organism>
<evidence type="ECO:0000313" key="4">
    <source>
        <dbReference type="EMBL" id="GMH22691.1"/>
    </source>
</evidence>
<protein>
    <recommendedName>
        <fullName evidence="3">Xylanase inhibitor C-terminal domain-containing protein</fullName>
    </recommendedName>
</protein>
<dbReference type="GO" id="GO:0005576">
    <property type="term" value="C:extracellular region"/>
    <property type="evidence" value="ECO:0007669"/>
    <property type="project" value="TreeGrafter"/>
</dbReference>
<dbReference type="Gene3D" id="2.40.70.10">
    <property type="entry name" value="Acid Proteases"/>
    <property type="match status" value="1"/>
</dbReference>
<accession>A0AAD3T4Z9</accession>
<dbReference type="InterPro" id="IPR021109">
    <property type="entry name" value="Peptidase_aspartic_dom_sf"/>
</dbReference>